<evidence type="ECO:0000256" key="1">
    <source>
        <dbReference type="ARBA" id="ARBA00022987"/>
    </source>
</evidence>
<protein>
    <recommendedName>
        <fullName evidence="7">Gas vesicle synthesis protein GvpL/GvpF</fullName>
    </recommendedName>
</protein>
<dbReference type="PANTHER" id="PTHR36852">
    <property type="entry name" value="PROTEIN GVPL 2"/>
    <property type="match status" value="1"/>
</dbReference>
<comment type="caution">
    <text evidence="5">The sequence shown here is derived from an EMBL/GenBank/DDBJ whole genome shotgun (WGS) entry which is preliminary data.</text>
</comment>
<comment type="similarity">
    <text evidence="3">Belongs to the gas vesicle GvpF/GvpL family.</text>
</comment>
<evidence type="ECO:0000313" key="6">
    <source>
        <dbReference type="Proteomes" id="UP000432015"/>
    </source>
</evidence>
<accession>A0A7K1KXF0</accession>
<dbReference type="Proteomes" id="UP000432015">
    <property type="component" value="Unassembled WGS sequence"/>
</dbReference>
<evidence type="ECO:0000313" key="5">
    <source>
        <dbReference type="EMBL" id="MUN36880.1"/>
    </source>
</evidence>
<dbReference type="Pfam" id="PF06386">
    <property type="entry name" value="GvpL_GvpF"/>
    <property type="match status" value="1"/>
</dbReference>
<comment type="subcellular location">
    <subcellularLocation>
        <location evidence="2">Gas vesicle</location>
    </subcellularLocation>
</comment>
<dbReference type="InterPro" id="IPR009430">
    <property type="entry name" value="GvpL/GvpF"/>
</dbReference>
<sequence length="257" mass="27366">MTEVRTDGGTAVYLYGVARDLDPAALPGTGVAGAPVRGVPAAGLTALVSTVRLEEYGEAALRANLEDLAWLEATARTHHAVVERAARAAPTAPVRIATIYSDDDRVAEVLTSEGGRFAEILDRVAGRTEWGVKAYAAPAPAVQDAPPAEPSSGTAYLRGRQREQRRRADAGRRSAELAGELHAELADGAVASRHHPAQDARLSGRTDVQVLNAAYLLDDDRVEEFLAAAQRAQDRLAGIELEVTGPWPPYSFIEGDR</sequence>
<dbReference type="GO" id="GO:0031412">
    <property type="term" value="P:gas vesicle organization"/>
    <property type="evidence" value="ECO:0007669"/>
    <property type="project" value="InterPro"/>
</dbReference>
<reference evidence="5 6" key="1">
    <citation type="submission" date="2019-11" db="EMBL/GenBank/DDBJ databases">
        <authorList>
            <person name="Cao P."/>
        </authorList>
    </citation>
    <scope>NUCLEOTIDE SEQUENCE [LARGE SCALE GENOMIC DNA]</scope>
    <source>
        <strain evidence="5 6">NEAU-AAG5</strain>
    </source>
</reference>
<feature type="compositionally biased region" description="Basic and acidic residues" evidence="4">
    <location>
        <begin position="160"/>
        <end position="175"/>
    </location>
</feature>
<dbReference type="AlphaFoldDB" id="A0A7K1KXF0"/>
<feature type="region of interest" description="Disordered" evidence="4">
    <location>
        <begin position="141"/>
        <end position="175"/>
    </location>
</feature>
<dbReference type="GO" id="GO:0031411">
    <property type="term" value="C:gas vesicle"/>
    <property type="evidence" value="ECO:0007669"/>
    <property type="project" value="UniProtKB-SubCell"/>
</dbReference>
<gene>
    <name evidence="5" type="ORF">GNZ18_09760</name>
</gene>
<dbReference type="PANTHER" id="PTHR36852:SF1">
    <property type="entry name" value="PROTEIN GVPL 2"/>
    <property type="match status" value="1"/>
</dbReference>
<proteinExistence type="inferred from homology"/>
<keyword evidence="1" id="KW-0304">Gas vesicle</keyword>
<evidence type="ECO:0008006" key="7">
    <source>
        <dbReference type="Google" id="ProtNLM"/>
    </source>
</evidence>
<name>A0A7K1KXF0_9ACTN</name>
<dbReference type="EMBL" id="WOFH01000003">
    <property type="protein sequence ID" value="MUN36880.1"/>
    <property type="molecule type" value="Genomic_DNA"/>
</dbReference>
<keyword evidence="6" id="KW-1185">Reference proteome</keyword>
<evidence type="ECO:0000256" key="4">
    <source>
        <dbReference type="SAM" id="MobiDB-lite"/>
    </source>
</evidence>
<organism evidence="5 6">
    <name type="scientific">Actinomadura litoris</name>
    <dbReference type="NCBI Taxonomy" id="2678616"/>
    <lineage>
        <taxon>Bacteria</taxon>
        <taxon>Bacillati</taxon>
        <taxon>Actinomycetota</taxon>
        <taxon>Actinomycetes</taxon>
        <taxon>Streptosporangiales</taxon>
        <taxon>Thermomonosporaceae</taxon>
        <taxon>Actinomadura</taxon>
    </lineage>
</organism>
<dbReference type="RefSeq" id="WP_156215926.1">
    <property type="nucleotide sequence ID" value="NZ_WOFH01000003.1"/>
</dbReference>
<evidence type="ECO:0000256" key="2">
    <source>
        <dbReference type="ARBA" id="ARBA00035108"/>
    </source>
</evidence>
<evidence type="ECO:0000256" key="3">
    <source>
        <dbReference type="ARBA" id="ARBA00035643"/>
    </source>
</evidence>